<organism evidence="1">
    <name type="scientific">freshwater metagenome</name>
    <dbReference type="NCBI Taxonomy" id="449393"/>
    <lineage>
        <taxon>unclassified sequences</taxon>
        <taxon>metagenomes</taxon>
        <taxon>ecological metagenomes</taxon>
    </lineage>
</organism>
<protein>
    <submittedName>
        <fullName evidence="1">Unannotated protein</fullName>
    </submittedName>
</protein>
<dbReference type="Gene3D" id="3.40.50.1000">
    <property type="entry name" value="HAD superfamily/HAD-like"/>
    <property type="match status" value="1"/>
</dbReference>
<evidence type="ECO:0000313" key="1">
    <source>
        <dbReference type="EMBL" id="CAB4567635.1"/>
    </source>
</evidence>
<dbReference type="EMBL" id="CAEZTN010000007">
    <property type="protein sequence ID" value="CAB4567635.1"/>
    <property type="molecule type" value="Genomic_DNA"/>
</dbReference>
<dbReference type="NCBIfam" id="TIGR01488">
    <property type="entry name" value="HAD-SF-IB"/>
    <property type="match status" value="1"/>
</dbReference>
<dbReference type="NCBIfam" id="TIGR01490">
    <property type="entry name" value="HAD-SF-IB-hyp1"/>
    <property type="match status" value="1"/>
</dbReference>
<dbReference type="AlphaFoldDB" id="A0A6J6DXH5"/>
<name>A0A6J6DXH5_9ZZZZ</name>
<gene>
    <name evidence="1" type="ORF">UFOPK1689_00445</name>
</gene>
<dbReference type="SUPFAM" id="SSF56784">
    <property type="entry name" value="HAD-like"/>
    <property type="match status" value="1"/>
</dbReference>
<dbReference type="InterPro" id="IPR050582">
    <property type="entry name" value="HAD-like_SerB"/>
</dbReference>
<dbReference type="InterPro" id="IPR023214">
    <property type="entry name" value="HAD_sf"/>
</dbReference>
<proteinExistence type="predicted"/>
<reference evidence="1" key="1">
    <citation type="submission" date="2020-05" db="EMBL/GenBank/DDBJ databases">
        <authorList>
            <person name="Chiriac C."/>
            <person name="Salcher M."/>
            <person name="Ghai R."/>
            <person name="Kavagutti S V."/>
        </authorList>
    </citation>
    <scope>NUCLEOTIDE SEQUENCE</scope>
</reference>
<dbReference type="PANTHER" id="PTHR43344">
    <property type="entry name" value="PHOSPHOSERINE PHOSPHATASE"/>
    <property type="match status" value="1"/>
</dbReference>
<dbReference type="InterPro" id="IPR006385">
    <property type="entry name" value="HAD_hydro_SerB1"/>
</dbReference>
<dbReference type="Pfam" id="PF12710">
    <property type="entry name" value="HAD"/>
    <property type="match status" value="1"/>
</dbReference>
<dbReference type="CDD" id="cd02612">
    <property type="entry name" value="HAD_PGPPase"/>
    <property type="match status" value="1"/>
</dbReference>
<dbReference type="InterPro" id="IPR036412">
    <property type="entry name" value="HAD-like_sf"/>
</dbReference>
<dbReference type="Gene3D" id="1.20.1440.100">
    <property type="entry name" value="SG protein - dephosphorylation function"/>
    <property type="match status" value="1"/>
</dbReference>
<accession>A0A6J6DXH5</accession>
<sequence length="256" mass="28329">MALTDKRAAFFDVDNTLIRGSTIYFLGRGMYQRGYFTKKDISRFVLANLRFRLTGKEKKEEIQRFQDAATDFIGGHNVADIQAIAEEIYDEFVSPAMWQGTIDIAQTHIANGDEVYLVTAAPEDMATLIAKRLGLTGAIGSKAEIKNNVYTGKMNGPLLHGKEKAIAIIDLATTTGLDLKNCFAYSDSNNDLPLLQSVGHPSVINPDALLGLRAMAEGWPIHDFRRARFIGRLISPVVVRLAALSTWLTPRKRKGN</sequence>
<dbReference type="PANTHER" id="PTHR43344:SF15">
    <property type="entry name" value="PHOSPHOSERINE PHOSPHATASE SERB1"/>
    <property type="match status" value="1"/>
</dbReference>